<evidence type="ECO:0000313" key="1">
    <source>
        <dbReference type="EMBL" id="CAA9994124.1"/>
    </source>
</evidence>
<accession>A0A6H5FWM1</accession>
<proteinExistence type="predicted"/>
<gene>
    <name evidence="1" type="ORF">NTEN_LOCUS940</name>
</gene>
<dbReference type="AlphaFoldDB" id="A0A6H5FWM1"/>
<evidence type="ECO:0000313" key="2">
    <source>
        <dbReference type="Proteomes" id="UP000479000"/>
    </source>
</evidence>
<organism evidence="1 2">
    <name type="scientific">Nesidiocoris tenuis</name>
    <dbReference type="NCBI Taxonomy" id="355587"/>
    <lineage>
        <taxon>Eukaryota</taxon>
        <taxon>Metazoa</taxon>
        <taxon>Ecdysozoa</taxon>
        <taxon>Arthropoda</taxon>
        <taxon>Hexapoda</taxon>
        <taxon>Insecta</taxon>
        <taxon>Pterygota</taxon>
        <taxon>Neoptera</taxon>
        <taxon>Paraneoptera</taxon>
        <taxon>Hemiptera</taxon>
        <taxon>Heteroptera</taxon>
        <taxon>Panheteroptera</taxon>
        <taxon>Cimicomorpha</taxon>
        <taxon>Miridae</taxon>
        <taxon>Dicyphina</taxon>
        <taxon>Nesidiocoris</taxon>
    </lineage>
</organism>
<keyword evidence="2" id="KW-1185">Reference proteome</keyword>
<dbReference type="EMBL" id="CADCXU010001699">
    <property type="protein sequence ID" value="CAA9994124.1"/>
    <property type="molecule type" value="Genomic_DNA"/>
</dbReference>
<sequence>MKNFFKFWDLSRRKNHVPPESWRRKRNVNGRGVHWFTGRCPRFPDFAGSVRRANTIRRVRLSSRLHLCSCLSAATGNIMSNQ</sequence>
<dbReference type="Proteomes" id="UP000479000">
    <property type="component" value="Unassembled WGS sequence"/>
</dbReference>
<name>A0A6H5FWM1_9HEMI</name>
<feature type="non-terminal residue" evidence="1">
    <location>
        <position position="82"/>
    </location>
</feature>
<reference evidence="1 2" key="1">
    <citation type="submission" date="2020-02" db="EMBL/GenBank/DDBJ databases">
        <authorList>
            <person name="Ferguson B K."/>
        </authorList>
    </citation>
    <scope>NUCLEOTIDE SEQUENCE [LARGE SCALE GENOMIC DNA]</scope>
</reference>
<protein>
    <submittedName>
        <fullName evidence="1">Uncharacterized protein</fullName>
    </submittedName>
</protein>